<dbReference type="Proteomes" id="UP000199545">
    <property type="component" value="Unassembled WGS sequence"/>
</dbReference>
<organism evidence="1 2">
    <name type="scientific">Thermoflavimicrobium dichotomicum</name>
    <dbReference type="NCBI Taxonomy" id="46223"/>
    <lineage>
        <taxon>Bacteria</taxon>
        <taxon>Bacillati</taxon>
        <taxon>Bacillota</taxon>
        <taxon>Bacilli</taxon>
        <taxon>Bacillales</taxon>
        <taxon>Thermoactinomycetaceae</taxon>
        <taxon>Thermoflavimicrobium</taxon>
    </lineage>
</organism>
<evidence type="ECO:0000313" key="1">
    <source>
        <dbReference type="EMBL" id="SFJ06166.1"/>
    </source>
</evidence>
<keyword evidence="2" id="KW-1185">Reference proteome</keyword>
<reference evidence="1 2" key="1">
    <citation type="submission" date="2016-10" db="EMBL/GenBank/DDBJ databases">
        <authorList>
            <person name="de Groot N.N."/>
        </authorList>
    </citation>
    <scope>NUCLEOTIDE SEQUENCE [LARGE SCALE GENOMIC DNA]</scope>
    <source>
        <strain evidence="1 2">DSM 44778</strain>
    </source>
</reference>
<dbReference type="EMBL" id="FORR01000004">
    <property type="protein sequence ID" value="SFJ06166.1"/>
    <property type="molecule type" value="Genomic_DNA"/>
</dbReference>
<dbReference type="AlphaFoldDB" id="A0A1I3NBL0"/>
<gene>
    <name evidence="1" type="ORF">SAMN05421852_10461</name>
</gene>
<name>A0A1I3NBL0_9BACL</name>
<dbReference type="STRING" id="46223.SAMN05421852_10461"/>
<accession>A0A1I3NBL0</accession>
<dbReference type="RefSeq" id="WP_093228805.1">
    <property type="nucleotide sequence ID" value="NZ_FORR01000004.1"/>
</dbReference>
<protein>
    <recommendedName>
        <fullName evidence="3">Glycine zipper</fullName>
    </recommendedName>
</protein>
<sequence>MKKLKLNSGSVWAGIITGVLSQIKDTVALKHGKIDRGEYAVHTAENISSAVGVALGIEYGAVLGTMACPGIGTAIGSILGGIVGDGLGRFIGQKTSNIVYNQPIIKFRANNVSVTNQVDCGNESENQDQIKIK</sequence>
<dbReference type="OrthoDB" id="2891040at2"/>
<evidence type="ECO:0008006" key="3">
    <source>
        <dbReference type="Google" id="ProtNLM"/>
    </source>
</evidence>
<evidence type="ECO:0000313" key="2">
    <source>
        <dbReference type="Proteomes" id="UP000199545"/>
    </source>
</evidence>
<proteinExistence type="predicted"/>